<accession>A0A7C4W2V9</accession>
<feature type="transmembrane region" description="Helical" evidence="8">
    <location>
        <begin position="249"/>
        <end position="267"/>
    </location>
</feature>
<keyword evidence="5 8" id="KW-1133">Transmembrane helix</keyword>
<feature type="transmembrane region" description="Helical" evidence="8">
    <location>
        <begin position="214"/>
        <end position="234"/>
    </location>
</feature>
<evidence type="ECO:0000313" key="10">
    <source>
        <dbReference type="EMBL" id="HGU39812.1"/>
    </source>
</evidence>
<comment type="caution">
    <text evidence="10">The sequence shown here is derived from an EMBL/GenBank/DDBJ whole genome shotgun (WGS) entry which is preliminary data.</text>
</comment>
<evidence type="ECO:0000256" key="1">
    <source>
        <dbReference type="ARBA" id="ARBA00004651"/>
    </source>
</evidence>
<proteinExistence type="inferred from homology"/>
<feature type="transmembrane region" description="Helical" evidence="8">
    <location>
        <begin position="303"/>
        <end position="322"/>
    </location>
</feature>
<evidence type="ECO:0000259" key="9">
    <source>
        <dbReference type="Pfam" id="PF00361"/>
    </source>
</evidence>
<dbReference type="EMBL" id="DSZY01000006">
    <property type="protein sequence ID" value="HGU39812.1"/>
    <property type="molecule type" value="Genomic_DNA"/>
</dbReference>
<evidence type="ECO:0000256" key="4">
    <source>
        <dbReference type="ARBA" id="ARBA00022692"/>
    </source>
</evidence>
<feature type="transmembrane region" description="Helical" evidence="8">
    <location>
        <begin position="141"/>
        <end position="161"/>
    </location>
</feature>
<keyword evidence="6 8" id="KW-0472">Membrane</keyword>
<dbReference type="AlphaFoldDB" id="A0A7C4W2V9"/>
<evidence type="ECO:0000256" key="8">
    <source>
        <dbReference type="SAM" id="Phobius"/>
    </source>
</evidence>
<name>A0A7C4W2V9_9BACT</name>
<feature type="transmembrane region" description="Helical" evidence="8">
    <location>
        <begin position="369"/>
        <end position="391"/>
    </location>
</feature>
<comment type="subcellular location">
    <subcellularLocation>
        <location evidence="1">Cell membrane</location>
        <topology evidence="1">Multi-pass membrane protein</topology>
    </subcellularLocation>
    <subcellularLocation>
        <location evidence="7">Membrane</location>
        <topology evidence="7">Multi-pass membrane protein</topology>
    </subcellularLocation>
</comment>
<evidence type="ECO:0000256" key="5">
    <source>
        <dbReference type="ARBA" id="ARBA00022989"/>
    </source>
</evidence>
<feature type="transmembrane region" description="Helical" evidence="8">
    <location>
        <begin position="274"/>
        <end position="291"/>
    </location>
</feature>
<feature type="transmembrane region" description="Helical" evidence="8">
    <location>
        <begin position="25"/>
        <end position="41"/>
    </location>
</feature>
<dbReference type="GO" id="GO:0005886">
    <property type="term" value="C:plasma membrane"/>
    <property type="evidence" value="ECO:0007669"/>
    <property type="project" value="UniProtKB-SubCell"/>
</dbReference>
<dbReference type="InterPro" id="IPR050586">
    <property type="entry name" value="CPA3_Na-H_Antiporter_D"/>
</dbReference>
<sequence length="462" mass="51149">MITLLIAVPLALAFATIPLRKLARLILPVVVLANLVILFALKPHVGKIIELGSWPAVYGITLFFDEVAFYFLSFVNMMFLVISLITRDERFSIPLLVMNAALNGLILTADFFNSFVFLEIIAITSYIISTDKDNALGSFKYLIFGGVASIFYLIGAVFMYVQGGTLNMAYSSYIIGMSNPELMKTALVLFAITLLVELKVLPFGLWVPDVYGNGSALTPVVLGSVVSTATVYLFSRLSLTFVDEHLPPVFYYTVLASIVLSQLGALYQKNLGRTLAFASMASMSTVVASLLTRQESVVSTALFYLFTDALAKFVLFTVYGNLGVANFRNAKTTGIAFTFSSLSLVGVPIFAGFWGKYYLLKALFEQENYVLAIVVLVSTLIELAYVTKWNIEQWFAKKETTKGEIENIDLPFVQKLFVLLSALILLVIGLFPQLLLDKTNLLAEKLFDFQLYRDIFFGKGGM</sequence>
<comment type="similarity">
    <text evidence="2">Belongs to the CPA3 antiporters (TC 2.A.63) subunit D family.</text>
</comment>
<dbReference type="PANTHER" id="PTHR42703:SF1">
    <property type="entry name" value="NA(+)_H(+) ANTIPORTER SUBUNIT D1"/>
    <property type="match status" value="1"/>
</dbReference>
<dbReference type="Pfam" id="PF00361">
    <property type="entry name" value="Proton_antipo_M"/>
    <property type="match status" value="1"/>
</dbReference>
<dbReference type="PANTHER" id="PTHR42703">
    <property type="entry name" value="NADH DEHYDROGENASE"/>
    <property type="match status" value="1"/>
</dbReference>
<keyword evidence="4 7" id="KW-0812">Transmembrane</keyword>
<dbReference type="InterPro" id="IPR001750">
    <property type="entry name" value="ND/Mrp_TM"/>
</dbReference>
<evidence type="ECO:0000256" key="2">
    <source>
        <dbReference type="ARBA" id="ARBA00005346"/>
    </source>
</evidence>
<reference evidence="10" key="1">
    <citation type="journal article" date="2020" name="mSystems">
        <title>Genome- and Community-Level Interaction Insights into Carbon Utilization and Element Cycling Functions of Hydrothermarchaeota in Hydrothermal Sediment.</title>
        <authorList>
            <person name="Zhou Z."/>
            <person name="Liu Y."/>
            <person name="Xu W."/>
            <person name="Pan J."/>
            <person name="Luo Z.H."/>
            <person name="Li M."/>
        </authorList>
    </citation>
    <scope>NUCLEOTIDE SEQUENCE [LARGE SCALE GENOMIC DNA]</scope>
    <source>
        <strain evidence="10">SpSt-609</strain>
    </source>
</reference>
<evidence type="ECO:0000256" key="7">
    <source>
        <dbReference type="RuleBase" id="RU000320"/>
    </source>
</evidence>
<feature type="transmembrane region" description="Helical" evidence="8">
    <location>
        <begin position="412"/>
        <end position="431"/>
    </location>
</feature>
<keyword evidence="3" id="KW-1003">Cell membrane</keyword>
<organism evidence="10">
    <name type="scientific">Fervidobacterium thailandense</name>
    <dbReference type="NCBI Taxonomy" id="1008305"/>
    <lineage>
        <taxon>Bacteria</taxon>
        <taxon>Thermotogati</taxon>
        <taxon>Thermotogota</taxon>
        <taxon>Thermotogae</taxon>
        <taxon>Thermotogales</taxon>
        <taxon>Fervidobacteriaceae</taxon>
        <taxon>Fervidobacterium</taxon>
    </lineage>
</organism>
<feature type="transmembrane region" description="Helical" evidence="8">
    <location>
        <begin position="186"/>
        <end position="207"/>
    </location>
</feature>
<evidence type="ECO:0000256" key="3">
    <source>
        <dbReference type="ARBA" id="ARBA00022475"/>
    </source>
</evidence>
<feature type="transmembrane region" description="Helical" evidence="8">
    <location>
        <begin position="334"/>
        <end position="357"/>
    </location>
</feature>
<feature type="domain" description="NADH:quinone oxidoreductase/Mrp antiporter transmembrane" evidence="9">
    <location>
        <begin position="110"/>
        <end position="381"/>
    </location>
</feature>
<evidence type="ECO:0000256" key="6">
    <source>
        <dbReference type="ARBA" id="ARBA00023136"/>
    </source>
</evidence>
<feature type="transmembrane region" description="Helical" evidence="8">
    <location>
        <begin position="105"/>
        <end position="129"/>
    </location>
</feature>
<gene>
    <name evidence="10" type="ORF">ENT77_01215</name>
</gene>
<protein>
    <submittedName>
        <fullName evidence="10">Na+/H+ antiporter subunit D</fullName>
    </submittedName>
</protein>
<feature type="transmembrane region" description="Helical" evidence="8">
    <location>
        <begin position="62"/>
        <end position="85"/>
    </location>
</feature>